<evidence type="ECO:0000256" key="9">
    <source>
        <dbReference type="ARBA" id="ARBA00022833"/>
    </source>
</evidence>
<gene>
    <name evidence="25" type="ORF">KFE25_000126</name>
</gene>
<dbReference type="PROSITE" id="PS50096">
    <property type="entry name" value="IQ"/>
    <property type="match status" value="1"/>
</dbReference>
<feature type="repeat" description="WD" evidence="18">
    <location>
        <begin position="2155"/>
        <end position="2194"/>
    </location>
</feature>
<feature type="repeat" description="WD" evidence="18">
    <location>
        <begin position="2195"/>
        <end position="2235"/>
    </location>
</feature>
<dbReference type="Gene3D" id="1.10.10.820">
    <property type="match status" value="1"/>
</dbReference>
<dbReference type="CDD" id="cd00200">
    <property type="entry name" value="WD40"/>
    <property type="match status" value="1"/>
</dbReference>
<dbReference type="Gene3D" id="3.30.1470.10">
    <property type="entry name" value="Photosystem I PsaD, reaction center subunit II"/>
    <property type="match status" value="1"/>
</dbReference>
<dbReference type="SUPFAM" id="SSF51045">
    <property type="entry name" value="WW domain"/>
    <property type="match status" value="1"/>
</dbReference>
<dbReference type="InterPro" id="IPR036020">
    <property type="entry name" value="WW_dom_sf"/>
</dbReference>
<dbReference type="CDD" id="cd00124">
    <property type="entry name" value="MYSc"/>
    <property type="match status" value="1"/>
</dbReference>
<dbReference type="Pfam" id="PF19310">
    <property type="entry name" value="TOP_N"/>
    <property type="match status" value="1"/>
</dbReference>
<dbReference type="GO" id="GO:0004222">
    <property type="term" value="F:metalloendopeptidase activity"/>
    <property type="evidence" value="ECO:0007669"/>
    <property type="project" value="UniProtKB-EC"/>
</dbReference>
<dbReference type="InterPro" id="IPR024077">
    <property type="entry name" value="Neurolysin/TOP_dom2"/>
</dbReference>
<keyword evidence="26" id="KW-1185">Reference proteome</keyword>
<feature type="binding site" evidence="19">
    <location>
        <begin position="862"/>
        <end position="869"/>
    </location>
    <ligand>
        <name>ATP</name>
        <dbReference type="ChEBI" id="CHEBI:30616"/>
    </ligand>
</feature>
<dbReference type="SUPFAM" id="SSF52540">
    <property type="entry name" value="P-loop containing nucleoside triphosphate hydrolases"/>
    <property type="match status" value="1"/>
</dbReference>
<evidence type="ECO:0000256" key="4">
    <source>
        <dbReference type="ARBA" id="ARBA00022670"/>
    </source>
</evidence>
<dbReference type="Gene3D" id="1.20.120.720">
    <property type="entry name" value="Myosin VI head, motor domain, U50 subdomain"/>
    <property type="match status" value="1"/>
</dbReference>
<dbReference type="InterPro" id="IPR001609">
    <property type="entry name" value="Myosin_head_motor_dom-like"/>
</dbReference>
<dbReference type="SUPFAM" id="SSF54518">
    <property type="entry name" value="Tubby C-terminal domain-like"/>
    <property type="match status" value="1"/>
</dbReference>
<dbReference type="PANTHER" id="PTHR13140:SF857">
    <property type="entry name" value="MYOSIN-11"/>
    <property type="match status" value="1"/>
</dbReference>
<dbReference type="PROSITE" id="PS50082">
    <property type="entry name" value="WD_REPEATS_2"/>
    <property type="match status" value="5"/>
</dbReference>
<dbReference type="GO" id="GO:0007015">
    <property type="term" value="P:actin filament organization"/>
    <property type="evidence" value="ECO:0007669"/>
    <property type="project" value="TreeGrafter"/>
</dbReference>
<evidence type="ECO:0000256" key="19">
    <source>
        <dbReference type="PROSITE-ProRule" id="PRU00782"/>
    </source>
</evidence>
<keyword evidence="15 19" id="KW-0009">Actin-binding</keyword>
<feature type="signal peptide" evidence="22">
    <location>
        <begin position="1"/>
        <end position="20"/>
    </location>
</feature>
<dbReference type="SMART" id="SM00242">
    <property type="entry name" value="MYSc"/>
    <property type="match status" value="1"/>
</dbReference>
<feature type="domain" description="WW" evidence="23">
    <location>
        <begin position="1662"/>
        <end position="1695"/>
    </location>
</feature>
<evidence type="ECO:0000256" key="5">
    <source>
        <dbReference type="ARBA" id="ARBA00022723"/>
    </source>
</evidence>
<dbReference type="PROSITE" id="PS50020">
    <property type="entry name" value="WW_DOMAIN_2"/>
    <property type="match status" value="1"/>
</dbReference>
<dbReference type="InterPro" id="IPR045666">
    <property type="entry name" value="OpdA_N"/>
</dbReference>
<keyword evidence="3 18" id="KW-0853">WD repeat</keyword>
<evidence type="ECO:0000256" key="15">
    <source>
        <dbReference type="ARBA" id="ARBA00023203"/>
    </source>
</evidence>
<evidence type="ECO:0000256" key="11">
    <source>
        <dbReference type="ARBA" id="ARBA00023049"/>
    </source>
</evidence>
<keyword evidence="7 19" id="KW-0547">Nucleotide-binding</keyword>
<reference evidence="25" key="1">
    <citation type="submission" date="2021-05" db="EMBL/GenBank/DDBJ databases">
        <title>The genome of the haptophyte Pavlova lutheri (Diacronema luteri, Pavlovales) - a model for lipid biosynthesis in eukaryotic algae.</title>
        <authorList>
            <person name="Hulatt C.J."/>
            <person name="Posewitz M.C."/>
        </authorList>
    </citation>
    <scope>NUCLEOTIDE SEQUENCE</scope>
    <source>
        <strain evidence="25">NIVA-4/92</strain>
    </source>
</reference>
<dbReference type="PANTHER" id="PTHR13140">
    <property type="entry name" value="MYOSIN"/>
    <property type="match status" value="1"/>
</dbReference>
<proteinExistence type="inferred from homology"/>
<dbReference type="Pfam" id="PF01167">
    <property type="entry name" value="Tub"/>
    <property type="match status" value="1"/>
</dbReference>
<evidence type="ECO:0000256" key="13">
    <source>
        <dbReference type="ARBA" id="ARBA00023123"/>
    </source>
</evidence>
<evidence type="ECO:0000256" key="10">
    <source>
        <dbReference type="ARBA" id="ARBA00022840"/>
    </source>
</evidence>
<keyword evidence="9 20" id="KW-0862">Zinc</keyword>
<evidence type="ECO:0000256" key="20">
    <source>
        <dbReference type="RuleBase" id="RU003435"/>
    </source>
</evidence>
<dbReference type="EMBL" id="JAGTXO010000014">
    <property type="protein sequence ID" value="KAG8463958.1"/>
    <property type="molecule type" value="Genomic_DNA"/>
</dbReference>
<evidence type="ECO:0000256" key="14">
    <source>
        <dbReference type="ARBA" id="ARBA00023175"/>
    </source>
</evidence>
<feature type="compositionally biased region" description="Basic and acidic residues" evidence="21">
    <location>
        <begin position="1485"/>
        <end position="1570"/>
    </location>
</feature>
<evidence type="ECO:0000256" key="2">
    <source>
        <dbReference type="ARBA" id="ARBA00008314"/>
    </source>
</evidence>
<keyword evidence="13 19" id="KW-0518">Myosin</keyword>
<evidence type="ECO:0000256" key="7">
    <source>
        <dbReference type="ARBA" id="ARBA00022741"/>
    </source>
</evidence>
<comment type="cofactor">
    <cofactor evidence="20">
        <name>Zn(2+)</name>
        <dbReference type="ChEBI" id="CHEBI:29105"/>
    </cofactor>
    <text evidence="20">Binds 1 zinc ion.</text>
</comment>
<feature type="repeat" description="WD" evidence="18">
    <location>
        <begin position="2115"/>
        <end position="2154"/>
    </location>
</feature>
<evidence type="ECO:0000256" key="3">
    <source>
        <dbReference type="ARBA" id="ARBA00022574"/>
    </source>
</evidence>
<keyword evidence="8 20" id="KW-0378">Hydrolase</keyword>
<dbReference type="Pfam" id="PF00397">
    <property type="entry name" value="WW"/>
    <property type="match status" value="1"/>
</dbReference>
<dbReference type="SUPFAM" id="SSF50978">
    <property type="entry name" value="WD40 repeat-like"/>
    <property type="match status" value="1"/>
</dbReference>
<organism evidence="25 26">
    <name type="scientific">Diacronema lutheri</name>
    <name type="common">Unicellular marine alga</name>
    <name type="synonym">Monochrysis lutheri</name>
    <dbReference type="NCBI Taxonomy" id="2081491"/>
    <lineage>
        <taxon>Eukaryota</taxon>
        <taxon>Haptista</taxon>
        <taxon>Haptophyta</taxon>
        <taxon>Pavlovophyceae</taxon>
        <taxon>Pavlovales</taxon>
        <taxon>Pavlovaceae</taxon>
        <taxon>Diacronema</taxon>
    </lineage>
</organism>
<dbReference type="CDD" id="cd06456">
    <property type="entry name" value="M3A_DCP"/>
    <property type="match status" value="1"/>
</dbReference>
<evidence type="ECO:0000256" key="12">
    <source>
        <dbReference type="ARBA" id="ARBA00023054"/>
    </source>
</evidence>
<dbReference type="EC" id="3.4.24.70" evidence="17"/>
<dbReference type="Gene3D" id="2.130.10.10">
    <property type="entry name" value="YVTN repeat-like/Quinoprotein amine dehydrogenase"/>
    <property type="match status" value="2"/>
</dbReference>
<dbReference type="Gene3D" id="1.10.1370.10">
    <property type="entry name" value="Neurolysin, domain 3"/>
    <property type="match status" value="1"/>
</dbReference>
<dbReference type="Gene3D" id="1.20.5.4820">
    <property type="match status" value="1"/>
</dbReference>
<dbReference type="GO" id="GO:0000146">
    <property type="term" value="F:microfilament motor activity"/>
    <property type="evidence" value="ECO:0007669"/>
    <property type="project" value="TreeGrafter"/>
</dbReference>
<dbReference type="GO" id="GO:0016459">
    <property type="term" value="C:myosin complex"/>
    <property type="evidence" value="ECO:0007669"/>
    <property type="project" value="UniProtKB-KW"/>
</dbReference>
<dbReference type="GO" id="GO:0051015">
    <property type="term" value="F:actin filament binding"/>
    <property type="evidence" value="ECO:0007669"/>
    <property type="project" value="TreeGrafter"/>
</dbReference>
<evidence type="ECO:0000256" key="6">
    <source>
        <dbReference type="ARBA" id="ARBA00022737"/>
    </source>
</evidence>
<keyword evidence="10 19" id="KW-0067">ATP-binding</keyword>
<dbReference type="Gene3D" id="1.20.58.530">
    <property type="match status" value="1"/>
</dbReference>
<dbReference type="FunFam" id="3.40.390.10:FF:000009">
    <property type="entry name" value="Oligopeptidase A"/>
    <property type="match status" value="1"/>
</dbReference>
<keyword evidence="11 20" id="KW-0482">Metalloprotease</keyword>
<name>A0A8J6CDW6_DIALT</name>
<dbReference type="Pfam" id="PF00400">
    <property type="entry name" value="WD40"/>
    <property type="match status" value="5"/>
</dbReference>
<keyword evidence="12" id="KW-0175">Coiled coil</keyword>
<dbReference type="CDD" id="cd00201">
    <property type="entry name" value="WW"/>
    <property type="match status" value="1"/>
</dbReference>
<dbReference type="Proteomes" id="UP000751190">
    <property type="component" value="Unassembled WGS sequence"/>
</dbReference>
<dbReference type="InterPro" id="IPR001680">
    <property type="entry name" value="WD40_rpt"/>
</dbReference>
<feature type="chain" id="PRO_5035201998" description="oligopeptidase A" evidence="22">
    <location>
        <begin position="21"/>
        <end position="2352"/>
    </location>
</feature>
<dbReference type="Pfam" id="PF00063">
    <property type="entry name" value="Myosin_head"/>
    <property type="match status" value="1"/>
</dbReference>
<dbReference type="InterPro" id="IPR000007">
    <property type="entry name" value="Tubby_C"/>
</dbReference>
<dbReference type="InterPro" id="IPR019775">
    <property type="entry name" value="WD40_repeat_CS"/>
</dbReference>
<dbReference type="Gene3D" id="3.40.390.10">
    <property type="entry name" value="Collagenase (Catalytic Domain)"/>
    <property type="match status" value="1"/>
</dbReference>
<evidence type="ECO:0000256" key="16">
    <source>
        <dbReference type="ARBA" id="ARBA00024603"/>
    </source>
</evidence>
<keyword evidence="5 20" id="KW-0479">Metal-binding</keyword>
<feature type="repeat" description="WD" evidence="18">
    <location>
        <begin position="2275"/>
        <end position="2316"/>
    </location>
</feature>
<dbReference type="InterPro" id="IPR025659">
    <property type="entry name" value="Tubby-like_C"/>
</dbReference>
<dbReference type="Pfam" id="PF01432">
    <property type="entry name" value="Peptidase_M3"/>
    <property type="match status" value="1"/>
</dbReference>
<dbReference type="InterPro" id="IPR034005">
    <property type="entry name" value="M3A_DCP"/>
</dbReference>
<comment type="caution">
    <text evidence="25">The sequence shown here is derived from an EMBL/GenBank/DDBJ whole genome shotgun (WGS) entry which is preliminary data.</text>
</comment>
<dbReference type="GO" id="GO:0046872">
    <property type="term" value="F:metal ion binding"/>
    <property type="evidence" value="ECO:0007669"/>
    <property type="project" value="UniProtKB-UniRule"/>
</dbReference>
<accession>A0A8J6CDW6</accession>
<evidence type="ECO:0000313" key="26">
    <source>
        <dbReference type="Proteomes" id="UP000751190"/>
    </source>
</evidence>
<evidence type="ECO:0000256" key="21">
    <source>
        <dbReference type="SAM" id="MobiDB-lite"/>
    </source>
</evidence>
<dbReference type="InterPro" id="IPR001567">
    <property type="entry name" value="Pept_M3A_M3B_dom"/>
</dbReference>
<protein>
    <recommendedName>
        <fullName evidence="17">oligopeptidase A</fullName>
        <ecNumber evidence="17">3.4.24.70</ecNumber>
    </recommendedName>
</protein>
<evidence type="ECO:0000259" key="24">
    <source>
        <dbReference type="PROSITE" id="PS51456"/>
    </source>
</evidence>
<feature type="region of interest" description="Disordered" evidence="21">
    <location>
        <begin position="1485"/>
        <end position="1576"/>
    </location>
</feature>
<dbReference type="Gene3D" id="3.20.90.10">
    <property type="entry name" value="Tubby Protein, Chain A"/>
    <property type="match status" value="1"/>
</dbReference>
<feature type="region of interest" description="Actin-binding" evidence="19">
    <location>
        <begin position="1324"/>
        <end position="1346"/>
    </location>
</feature>
<dbReference type="PROSITE" id="PS51456">
    <property type="entry name" value="MYOSIN_MOTOR"/>
    <property type="match status" value="1"/>
</dbReference>
<dbReference type="Gene3D" id="3.40.850.10">
    <property type="entry name" value="Kinesin motor domain"/>
    <property type="match status" value="1"/>
</dbReference>
<dbReference type="InterPro" id="IPR001202">
    <property type="entry name" value="WW_dom"/>
</dbReference>
<dbReference type="SMART" id="SM00320">
    <property type="entry name" value="WD40"/>
    <property type="match status" value="7"/>
</dbReference>
<feature type="region of interest" description="Disordered" evidence="21">
    <location>
        <begin position="1596"/>
        <end position="1620"/>
    </location>
</feature>
<keyword evidence="4 20" id="KW-0645">Protease</keyword>
<dbReference type="InterPro" id="IPR036961">
    <property type="entry name" value="Kinesin_motor_dom_sf"/>
</dbReference>
<comment type="similarity">
    <text evidence="2 19">Belongs to the TRAFAC class myosin-kinesin ATPase superfamily. Myosin family.</text>
</comment>
<feature type="compositionally biased region" description="Low complexity" evidence="21">
    <location>
        <begin position="1596"/>
        <end position="1607"/>
    </location>
</feature>
<dbReference type="PRINTS" id="PR00320">
    <property type="entry name" value="GPROTEINBRPT"/>
</dbReference>
<evidence type="ECO:0000313" key="25">
    <source>
        <dbReference type="EMBL" id="KAG8463958.1"/>
    </source>
</evidence>
<evidence type="ECO:0000256" key="18">
    <source>
        <dbReference type="PROSITE-ProRule" id="PRU00221"/>
    </source>
</evidence>
<keyword evidence="14 19" id="KW-0505">Motor protein</keyword>
<dbReference type="PRINTS" id="PR00193">
    <property type="entry name" value="MYOSINHEAVY"/>
</dbReference>
<feature type="repeat" description="WD" evidence="18">
    <location>
        <begin position="2316"/>
        <end position="2352"/>
    </location>
</feature>
<dbReference type="Gene3D" id="1.10.1370.40">
    <property type="match status" value="1"/>
</dbReference>
<sequence>MAHARRFTLCAAALVGWTSAALHTRVPTAALRRTVSSGARTHALASATAPAANPLLDQAALPRFGTIDASHVQPAMSELLGEFTRGLRALEADLSVALRSDQPGTLTWASVVERLERLRAPLEYSYGVVSHLTGVKSSDALRDAHQQVQPLVVEAMSSFQQSRPLCDAYRRLIADSDAAVVAGDAPTLDDAQRRIVQSALAEMELAGVALEGEAQARFNAIKLELAELATTFSNHVLDATKAYGLELTSREQVAGFPPSLLAMTAAAAAAAGNAHATAEAGPWRVTLDGPCYVSLMQSASDRSLRERVYRAYATRAGAGSAFDNSATVRRVLELRASMAALLGRESYAHVSLARKMAGEPAAVNALIERVRDAARPAAEAELGELRAFAAERGQAEPLALWDVPYWAERRREALFAFSDEELRAYFPLERVLDGLFALVDKLFSVAVVRADGEAEAWHADVGYYKLIDRATGEERAAFFLDPYARPAEKRPGAWMDVCTGRSEALGRKPVAYLTCNSAPPVGEMPALLAFRDVQTLFHETGHGLQHMLTRVRYADAAGINNVEWDAVELPSQWMENWCYHRETVRSFARHYKTGEPLPDELFDKLAAARTYNAGLATLRQLLFSKLDLELHGDSNAFRPSQPGAGGSPFDVQRALAPRYAVLEPLPDDMFLCSFAHVFAGGYAAGYYSYLWAEVLSADAFAAFEEAGLADDSQLRRLGARFRETVLELGGSRHPSEVFEAFRGRQPDARALLREKGLLPTGPDAPSSMSVPDDLTKLVNLDPESIEQALKSRYEEDKIYTNINSLLVALNPYKTIPGIYSPERLAAYTQYGAMPPEPHVYSIAADTYRGLLEAHSQSVIISGESGAGKTETSKIILQFLAQAASSSGSTSGLENRVIASTPVLEAFGNARTVMNDNSSRYGKFLMLQFSVSGKIIGASISTYLLEKSRVVSHAPGERNYHAFYYLCAGAAGKSHGIGAADTYALLGAGNGLRSDADMYAQTEAALKRVGFSAAECNSTWKLLAAALMLGNLTFGSTRDADSAIGEPKLLAQIAALLCTDEAGLVFSLTKRKIRAGREFIDTPSSVEQAQYMREGMVKAMYAKLFEWIVSRVNESLALGRVEQGAGAGTDARFFIGILDIFGFEMFESNSLEQLCINYTNEKLQHRFNEAVFASAQEENAVEGVTVEDADLADFDNQEVLDLIEVHPTGVLAMINEECIVPQGSDLTLHEKLSKQHAASRRFKKVLRHKDRFEIVHYAGKVVYSSTGMLGKNKDTVSEDMLVLMQASDEPFVRRVFADTAEQGALLARKRGAKFQGVVAKFTRQLDELMHILDSSDMHFIRCVKPNMSKAADRWDSDVLMRQLRCSGVLEVVRVFGMGYPDRVPHGEIVGRYVCVLKPAQRPDPAATEKVACESVLGALLGRKEYAIGRSKAFLKSGVLARLRLLREEQIALKSSYIQARARGMIQRKKWKVAWQLHIEEKERIAEERRRAEEEAERRREEAAERRRREEEISRMNEKERARALAEERAKEAERKAEALEADRRKAEEEKYRREHDERNAEEPDSWKKTNHDGAGARADASGLGFALNMGKVSNAAAKAQEEAAQTKQWTPRARPKDAPQQSARYQSEFKALPEDILEYAVYLGMDPTVDQDLLWIAEEALMAPDPPGWVEMLDPRGLLYFFNETTGQSSRQHPLDEHFQNLYLKMKMQKAVTGVSGSAGGSNANITTEELQKRREALASEFQASMAGVGGELSETMTSISQALSLSTPRSTKVLQEKFGISKPDTDVRALLINPARWTDPSPLMNETVFDKHGASGLFPRLTLHLVLTDNYRAFAFSATKRVNSTRTEFVVSLDQEPEAASSAGASFAGRLRTNQKAQEWVMHDDSNDPYGLKTGQPRRELGLIIYKKKVIGPIQVELVVPRVRKDGACAQFRPHTPEESMLQLYKAGRVEHMFVLRGAIVVQPGAIVELVHDSAPQKGMIIFRARKFADGHWSMAYMHPLSAFQAFNFLLSIVHNPITSALDAAPRSDAEGRIGLSAARPADAHSAPEVAAVPGRGLPVILNTATLEGLGDAVYALAVLEHKVFSGLYSGDIQVWHMDHYINLPSGSKPEYNCLRGHTAAVCALLIDGRSLISASDDKTIIVWDLNTFKKRGTLKGHTHRVRCLALHGTTLVSGGNDKKIRVWDIATYALANTIEAHSNWIRGIAIYEGTHCITGSRDKTVKVWDMKNWNQIGTFSASSDVYDVAVGGGMVYAACSDFKIRIWNLQTLQKSHMLIGHDGIVRSLHLEAGKHTLYSAAEDKKVKVWDLKSGECATLFGHAKFIRCVVYESKTKTLYSAGDDAKIKMWEARQK</sequence>
<comment type="catalytic activity">
    <reaction evidence="16">
        <text>Hydrolysis of oligopeptides, with broad specificity. Gly or Ala commonly occur as P1 or P1' residues, but more distant residues are also important, as is shown by the fact that Z-Gly-Pro-Gly-|-Gly-Pro-Ala is cleaved, but not Z-(Gly)(5).</text>
        <dbReference type="EC" id="3.4.24.70"/>
    </reaction>
</comment>
<dbReference type="GO" id="GO:0006508">
    <property type="term" value="P:proteolysis"/>
    <property type="evidence" value="ECO:0007669"/>
    <property type="project" value="UniProtKB-KW"/>
</dbReference>
<dbReference type="InterPro" id="IPR036322">
    <property type="entry name" value="WD40_repeat_dom_sf"/>
</dbReference>
<dbReference type="OrthoDB" id="534666at2759"/>
<dbReference type="GO" id="GO:0005829">
    <property type="term" value="C:cytosol"/>
    <property type="evidence" value="ECO:0007669"/>
    <property type="project" value="UniProtKB-ARBA"/>
</dbReference>
<dbReference type="InterPro" id="IPR027417">
    <property type="entry name" value="P-loop_NTPase"/>
</dbReference>
<dbReference type="PROSITE" id="PS00678">
    <property type="entry name" value="WD_REPEATS_1"/>
    <property type="match status" value="5"/>
</dbReference>
<evidence type="ECO:0000256" key="22">
    <source>
        <dbReference type="SAM" id="SignalP"/>
    </source>
</evidence>
<dbReference type="InterPro" id="IPR024079">
    <property type="entry name" value="MetalloPept_cat_dom_sf"/>
</dbReference>
<evidence type="ECO:0000256" key="1">
    <source>
        <dbReference type="ARBA" id="ARBA00006040"/>
    </source>
</evidence>
<dbReference type="GO" id="GO:0005524">
    <property type="term" value="F:ATP binding"/>
    <property type="evidence" value="ECO:0007669"/>
    <property type="project" value="UniProtKB-UniRule"/>
</dbReference>
<dbReference type="SUPFAM" id="SSF55486">
    <property type="entry name" value="Metalloproteases ('zincins'), catalytic domain"/>
    <property type="match status" value="1"/>
</dbReference>
<dbReference type="InterPro" id="IPR015943">
    <property type="entry name" value="WD40/YVTN_repeat-like_dom_sf"/>
</dbReference>
<comment type="similarity">
    <text evidence="1 20">Belongs to the peptidase M3 family.</text>
</comment>
<evidence type="ECO:0000256" key="8">
    <source>
        <dbReference type="ARBA" id="ARBA00022801"/>
    </source>
</evidence>
<keyword evidence="22" id="KW-0732">Signal</keyword>
<evidence type="ECO:0000256" key="17">
    <source>
        <dbReference type="ARBA" id="ARBA00026100"/>
    </source>
</evidence>
<keyword evidence="6" id="KW-0677">Repeat</keyword>
<evidence type="ECO:0000259" key="23">
    <source>
        <dbReference type="PROSITE" id="PS50020"/>
    </source>
</evidence>
<dbReference type="PROSITE" id="PS50294">
    <property type="entry name" value="WD_REPEATS_REGION"/>
    <property type="match status" value="5"/>
</dbReference>
<feature type="domain" description="Myosin motor" evidence="24">
    <location>
        <begin position="769"/>
        <end position="1446"/>
    </location>
</feature>
<dbReference type="InterPro" id="IPR020472">
    <property type="entry name" value="WD40_PAC1"/>
</dbReference>
<dbReference type="GO" id="GO:0016020">
    <property type="term" value="C:membrane"/>
    <property type="evidence" value="ECO:0007669"/>
    <property type="project" value="TreeGrafter"/>
</dbReference>